<evidence type="ECO:0000256" key="3">
    <source>
        <dbReference type="ARBA" id="ARBA00022884"/>
    </source>
</evidence>
<dbReference type="EMBL" id="KT007002">
    <property type="protein sequence ID" value="AKQ02693.1"/>
    <property type="molecule type" value="Genomic_DNA"/>
</dbReference>
<feature type="region of interest" description="Disordered" evidence="8">
    <location>
        <begin position="132"/>
        <end position="151"/>
    </location>
</feature>
<organism evidence="9">
    <name type="scientific">uncultured euryarchaeote Rifle_16ft_4_minimus_37664</name>
    <dbReference type="NCBI Taxonomy" id="1665194"/>
    <lineage>
        <taxon>Archaea</taxon>
        <taxon>Methanobacteriati</taxon>
        <taxon>Methanobacteriota</taxon>
        <taxon>environmental samples</taxon>
    </lineage>
</organism>
<feature type="compositionally biased region" description="Basic residues" evidence="8">
    <location>
        <begin position="25"/>
        <end position="34"/>
    </location>
</feature>
<dbReference type="GO" id="GO:0019843">
    <property type="term" value="F:rRNA binding"/>
    <property type="evidence" value="ECO:0007669"/>
    <property type="project" value="UniProtKB-KW"/>
</dbReference>
<dbReference type="GO" id="GO:0006412">
    <property type="term" value="P:translation"/>
    <property type="evidence" value="ECO:0007669"/>
    <property type="project" value="InterPro"/>
</dbReference>
<accession>A0A0H4T4U0</accession>
<dbReference type="InterPro" id="IPR002136">
    <property type="entry name" value="Ribosomal_uL4"/>
</dbReference>
<name>A0A0H4T4U0_9EURY</name>
<dbReference type="Pfam" id="PF00573">
    <property type="entry name" value="Ribosomal_L4"/>
    <property type="match status" value="1"/>
</dbReference>
<dbReference type="InterPro" id="IPR019970">
    <property type="entry name" value="Ribosomall_uL4-arc"/>
</dbReference>
<evidence type="ECO:0000256" key="2">
    <source>
        <dbReference type="ARBA" id="ARBA00022730"/>
    </source>
</evidence>
<dbReference type="GO" id="GO:1990904">
    <property type="term" value="C:ribonucleoprotein complex"/>
    <property type="evidence" value="ECO:0007669"/>
    <property type="project" value="UniProtKB-KW"/>
</dbReference>
<dbReference type="InterPro" id="IPR023574">
    <property type="entry name" value="Ribosomal_uL4_dom_sf"/>
</dbReference>
<dbReference type="PANTHER" id="PTHR19431">
    <property type="entry name" value="60S RIBOSOMAL PROTEIN L4"/>
    <property type="match status" value="1"/>
</dbReference>
<proteinExistence type="inferred from homology"/>
<dbReference type="InterPro" id="IPR045240">
    <property type="entry name" value="Ribosomal_uL4_euk/arch"/>
</dbReference>
<dbReference type="AlphaFoldDB" id="A0A0H4T4U0"/>
<dbReference type="Gene3D" id="3.40.1370.10">
    <property type="match status" value="1"/>
</dbReference>
<protein>
    <recommendedName>
        <fullName evidence="6 7">50S ribosomal protein L4</fullName>
    </recommendedName>
</protein>
<evidence type="ECO:0000256" key="4">
    <source>
        <dbReference type="ARBA" id="ARBA00022980"/>
    </source>
</evidence>
<dbReference type="GO" id="GO:0005840">
    <property type="term" value="C:ribosome"/>
    <property type="evidence" value="ECO:0007669"/>
    <property type="project" value="UniProtKB-KW"/>
</dbReference>
<keyword evidence="2" id="KW-0699">rRNA-binding</keyword>
<evidence type="ECO:0000256" key="8">
    <source>
        <dbReference type="SAM" id="MobiDB-lite"/>
    </source>
</evidence>
<feature type="region of interest" description="Disordered" evidence="8">
    <location>
        <begin position="1"/>
        <end position="45"/>
    </location>
</feature>
<evidence type="ECO:0000313" key="9">
    <source>
        <dbReference type="EMBL" id="AKQ02693.1"/>
    </source>
</evidence>
<dbReference type="GO" id="GO:0003735">
    <property type="term" value="F:structural constituent of ribosome"/>
    <property type="evidence" value="ECO:0007669"/>
    <property type="project" value="InterPro"/>
</dbReference>
<dbReference type="NCBIfam" id="TIGR03672">
    <property type="entry name" value="rpl4p_arch"/>
    <property type="match status" value="1"/>
</dbReference>
<keyword evidence="4 9" id="KW-0689">Ribosomal protein</keyword>
<evidence type="ECO:0000256" key="6">
    <source>
        <dbReference type="ARBA" id="ARBA00035462"/>
    </source>
</evidence>
<evidence type="ECO:0000256" key="7">
    <source>
        <dbReference type="NCBIfam" id="TIGR03672"/>
    </source>
</evidence>
<evidence type="ECO:0000256" key="1">
    <source>
        <dbReference type="ARBA" id="ARBA00010528"/>
    </source>
</evidence>
<keyword evidence="3" id="KW-0694">RNA-binding</keyword>
<reference evidence="9" key="1">
    <citation type="journal article" date="2015" name="ISME J.">
        <title>Aquifer environment selects for microbial species cohorts in sediment and groundwater.</title>
        <authorList>
            <person name="Hug L.A."/>
            <person name="Thomas B.C."/>
            <person name="Brown C.T."/>
            <person name="Frischkorn K.R."/>
            <person name="Williams K.H."/>
            <person name="Tringe S.G."/>
            <person name="Banfield J.F."/>
        </authorList>
    </citation>
    <scope>NUCLEOTIDE SEQUENCE</scope>
</reference>
<gene>
    <name evidence="9" type="primary">rpl4</name>
</gene>
<comment type="similarity">
    <text evidence="1">Belongs to the universal ribosomal protein uL4 family.</text>
</comment>
<keyword evidence="5" id="KW-0687">Ribonucleoprotein</keyword>
<dbReference type="SUPFAM" id="SSF52166">
    <property type="entry name" value="Ribosomal protein L4"/>
    <property type="match status" value="1"/>
</dbReference>
<sequence length="311" mass="33480">MAEPEERTDAAGTAAETGAEEPKAKRSRRGKPAKAPKAAKAAQPKEAREAAALKPGHVHVYSLDGKAVKTVELPSVFRADIRLDVIRRAVTAFQANRRQAYGPTPGAGLRHSVRWAGKGQGVSRVPRIRGTMTGAQAPGTVGGRRAHPPRPDAVWAKKVNDKERHLARNAALAALKESALVVSRGHRFESTLSLPVVVEDAIESLEAKEGVTRKGVSVLRHLGLYDDVDRVKDGRHIRAGRGKMRGRRYRQPRGILLVVKEPSKVRRSFANLPGVEVVAPASLNAELLAPGGDPGRLAVFSEGALEALRSW</sequence>
<evidence type="ECO:0000256" key="5">
    <source>
        <dbReference type="ARBA" id="ARBA00023274"/>
    </source>
</evidence>